<proteinExistence type="predicted"/>
<dbReference type="SMR" id="A0A0P0XQJ8"/>
<evidence type="ECO:0000313" key="3">
    <source>
        <dbReference type="Proteomes" id="UP000059680"/>
    </source>
</evidence>
<reference evidence="2 3" key="3">
    <citation type="journal article" date="2013" name="Rice">
        <title>Improvement of the Oryza sativa Nipponbare reference genome using next generation sequence and optical map data.</title>
        <authorList>
            <person name="Kawahara Y."/>
            <person name="de la Bastide M."/>
            <person name="Hamilton J.P."/>
            <person name="Kanamori H."/>
            <person name="McCombie W.R."/>
            <person name="Ouyang S."/>
            <person name="Schwartz D.C."/>
            <person name="Tanaka T."/>
            <person name="Wu J."/>
            <person name="Zhou S."/>
            <person name="Childs K.L."/>
            <person name="Davidson R.M."/>
            <person name="Lin H."/>
            <person name="Quesada-Ocampo L."/>
            <person name="Vaillancourt B."/>
            <person name="Sakai H."/>
            <person name="Lee S.S."/>
            <person name="Kim J."/>
            <person name="Numa H."/>
            <person name="Itoh T."/>
            <person name="Buell C.R."/>
            <person name="Matsumoto T."/>
        </authorList>
    </citation>
    <scope>NUCLEOTIDE SEQUENCE [LARGE SCALE GENOMIC DNA]</scope>
    <source>
        <strain evidence="3">cv. Nipponbare</strain>
    </source>
</reference>
<reference evidence="2 3" key="2">
    <citation type="journal article" date="2013" name="Plant Cell Physiol.">
        <title>Rice Annotation Project Database (RAP-DB): an integrative and interactive database for rice genomics.</title>
        <authorList>
            <person name="Sakai H."/>
            <person name="Lee S.S."/>
            <person name="Tanaka T."/>
            <person name="Numa H."/>
            <person name="Kim J."/>
            <person name="Kawahara Y."/>
            <person name="Wakimoto H."/>
            <person name="Yang C.C."/>
            <person name="Iwamoto M."/>
            <person name="Abe T."/>
            <person name="Yamada Y."/>
            <person name="Muto A."/>
            <person name="Inokuchi H."/>
            <person name="Ikemura T."/>
            <person name="Matsumoto T."/>
            <person name="Sasaki T."/>
            <person name="Itoh T."/>
        </authorList>
    </citation>
    <scope>NUCLEOTIDE SEQUENCE [LARGE SCALE GENOMIC DNA]</scope>
    <source>
        <strain evidence="3">cv. Nipponbare</strain>
    </source>
</reference>
<dbReference type="PaxDb" id="39947-A0A0P0XQJ8"/>
<name>A0A0P0XQJ8_ORYSJ</name>
<sequence length="370" mass="38624">MEPASALGSPPEHTPEAMASLASLGSPPGTALGGLEVDVISDVVSSPMLAPEGPETVTILGAPVEHASPNEVLISIETVVMGPGSLTRPASAPAKLVVDPHVRESLGVGLARQISFEEPARDLLSSVAFTSSPPLPAVAPLAVVEGANLTFNPPGERESVPLSTGALEMVLGPWPEVHVASPQIVYRKRHLLPTSGRKWPTHRAALGLTQDGSPGVPLSLAHSERTSQVIDGSLALPSAAFPAAAASLSPGEAVPSLGDLVAPQPAAIIGTRPQATPARSKRRIEPYSHTPRRSERLAAINGGRHQHSVSKAQRVLMKKLRVVEDESKVEDTDILKYLELFKSPLVPAHVQALAALCNVRLSSPQSVEVC</sequence>
<protein>
    <submittedName>
        <fullName evidence="2">Os09g0536166 protein</fullName>
    </submittedName>
</protein>
<feature type="region of interest" description="Disordered" evidence="1">
    <location>
        <begin position="1"/>
        <end position="25"/>
    </location>
</feature>
<dbReference type="Proteomes" id="UP000059680">
    <property type="component" value="Chromosome 9"/>
</dbReference>
<reference evidence="3" key="1">
    <citation type="journal article" date="2005" name="Nature">
        <title>The map-based sequence of the rice genome.</title>
        <authorList>
            <consortium name="International rice genome sequencing project (IRGSP)"/>
            <person name="Matsumoto T."/>
            <person name="Wu J."/>
            <person name="Kanamori H."/>
            <person name="Katayose Y."/>
            <person name="Fujisawa M."/>
            <person name="Namiki N."/>
            <person name="Mizuno H."/>
            <person name="Yamamoto K."/>
            <person name="Antonio B.A."/>
            <person name="Baba T."/>
            <person name="Sakata K."/>
            <person name="Nagamura Y."/>
            <person name="Aoki H."/>
            <person name="Arikawa K."/>
            <person name="Arita K."/>
            <person name="Bito T."/>
            <person name="Chiden Y."/>
            <person name="Fujitsuka N."/>
            <person name="Fukunaka R."/>
            <person name="Hamada M."/>
            <person name="Harada C."/>
            <person name="Hayashi A."/>
            <person name="Hijishita S."/>
            <person name="Honda M."/>
            <person name="Hosokawa S."/>
            <person name="Ichikawa Y."/>
            <person name="Idonuma A."/>
            <person name="Iijima M."/>
            <person name="Ikeda M."/>
            <person name="Ikeno M."/>
            <person name="Ito K."/>
            <person name="Ito S."/>
            <person name="Ito T."/>
            <person name="Ito Y."/>
            <person name="Ito Y."/>
            <person name="Iwabuchi A."/>
            <person name="Kamiya K."/>
            <person name="Karasawa W."/>
            <person name="Kurita K."/>
            <person name="Katagiri S."/>
            <person name="Kikuta A."/>
            <person name="Kobayashi H."/>
            <person name="Kobayashi N."/>
            <person name="Machita K."/>
            <person name="Maehara T."/>
            <person name="Masukawa M."/>
            <person name="Mizubayashi T."/>
            <person name="Mukai Y."/>
            <person name="Nagasaki H."/>
            <person name="Nagata Y."/>
            <person name="Naito S."/>
            <person name="Nakashima M."/>
            <person name="Nakama Y."/>
            <person name="Nakamichi Y."/>
            <person name="Nakamura M."/>
            <person name="Meguro A."/>
            <person name="Negishi M."/>
            <person name="Ohta I."/>
            <person name="Ohta T."/>
            <person name="Okamoto M."/>
            <person name="Ono N."/>
            <person name="Saji S."/>
            <person name="Sakaguchi M."/>
            <person name="Sakai K."/>
            <person name="Shibata M."/>
            <person name="Shimokawa T."/>
            <person name="Song J."/>
            <person name="Takazaki Y."/>
            <person name="Terasawa K."/>
            <person name="Tsugane M."/>
            <person name="Tsuji K."/>
            <person name="Ueda S."/>
            <person name="Waki K."/>
            <person name="Yamagata H."/>
            <person name="Yamamoto M."/>
            <person name="Yamamoto S."/>
            <person name="Yamane H."/>
            <person name="Yoshiki S."/>
            <person name="Yoshihara R."/>
            <person name="Yukawa K."/>
            <person name="Zhong H."/>
            <person name="Yano M."/>
            <person name="Yuan Q."/>
            <person name="Ouyang S."/>
            <person name="Liu J."/>
            <person name="Jones K.M."/>
            <person name="Gansberger K."/>
            <person name="Moffat K."/>
            <person name="Hill J."/>
            <person name="Bera J."/>
            <person name="Fadrosh D."/>
            <person name="Jin S."/>
            <person name="Johri S."/>
            <person name="Kim M."/>
            <person name="Overton L."/>
            <person name="Reardon M."/>
            <person name="Tsitrin T."/>
            <person name="Vuong H."/>
            <person name="Weaver B."/>
            <person name="Ciecko A."/>
            <person name="Tallon L."/>
            <person name="Jackson J."/>
            <person name="Pai G."/>
            <person name="Aken S.V."/>
            <person name="Utterback T."/>
            <person name="Reidmuller S."/>
            <person name="Feldblyum T."/>
            <person name="Hsiao J."/>
            <person name="Zismann V."/>
            <person name="Iobst S."/>
            <person name="de Vazeille A.R."/>
            <person name="Buell C.R."/>
            <person name="Ying K."/>
            <person name="Li Y."/>
            <person name="Lu T."/>
            <person name="Huang Y."/>
            <person name="Zhao Q."/>
            <person name="Feng Q."/>
            <person name="Zhang L."/>
            <person name="Zhu J."/>
            <person name="Weng Q."/>
            <person name="Mu J."/>
            <person name="Lu Y."/>
            <person name="Fan D."/>
            <person name="Liu Y."/>
            <person name="Guan J."/>
            <person name="Zhang Y."/>
            <person name="Yu S."/>
            <person name="Liu X."/>
            <person name="Zhang Y."/>
            <person name="Hong G."/>
            <person name="Han B."/>
            <person name="Choisne N."/>
            <person name="Demange N."/>
            <person name="Orjeda G."/>
            <person name="Samain S."/>
            <person name="Cattolico L."/>
            <person name="Pelletier E."/>
            <person name="Couloux A."/>
            <person name="Segurens B."/>
            <person name="Wincker P."/>
            <person name="D'Hont A."/>
            <person name="Scarpelli C."/>
            <person name="Weissenbach J."/>
            <person name="Salanoubat M."/>
            <person name="Quetier F."/>
            <person name="Yu Y."/>
            <person name="Kim H.R."/>
            <person name="Rambo T."/>
            <person name="Currie J."/>
            <person name="Collura K."/>
            <person name="Luo M."/>
            <person name="Yang T."/>
            <person name="Ammiraju J.S.S."/>
            <person name="Engler F."/>
            <person name="Soderlund C."/>
            <person name="Wing R.A."/>
            <person name="Palmer L.E."/>
            <person name="de la Bastide M."/>
            <person name="Spiegel L."/>
            <person name="Nascimento L."/>
            <person name="Zutavern T."/>
            <person name="O'Shaughnessy A."/>
            <person name="Dike S."/>
            <person name="Dedhia N."/>
            <person name="Preston R."/>
            <person name="Balija V."/>
            <person name="McCombie W.R."/>
            <person name="Chow T."/>
            <person name="Chen H."/>
            <person name="Chung M."/>
            <person name="Chen C."/>
            <person name="Shaw J."/>
            <person name="Wu H."/>
            <person name="Hsiao K."/>
            <person name="Chao Y."/>
            <person name="Chu M."/>
            <person name="Cheng C."/>
            <person name="Hour A."/>
            <person name="Lee P."/>
            <person name="Lin S."/>
            <person name="Lin Y."/>
            <person name="Liou J."/>
            <person name="Liu S."/>
            <person name="Hsing Y."/>
            <person name="Raghuvanshi S."/>
            <person name="Mohanty A."/>
            <person name="Bharti A.K."/>
            <person name="Gaur A."/>
            <person name="Gupta V."/>
            <person name="Kumar D."/>
            <person name="Ravi V."/>
            <person name="Vij S."/>
            <person name="Kapur A."/>
            <person name="Khurana P."/>
            <person name="Khurana P."/>
            <person name="Khurana J.P."/>
            <person name="Tyagi A.K."/>
            <person name="Gaikwad K."/>
            <person name="Singh A."/>
            <person name="Dalal V."/>
            <person name="Srivastava S."/>
            <person name="Dixit A."/>
            <person name="Pal A.K."/>
            <person name="Ghazi I.A."/>
            <person name="Yadav M."/>
            <person name="Pandit A."/>
            <person name="Bhargava A."/>
            <person name="Sureshbabu K."/>
            <person name="Batra K."/>
            <person name="Sharma T.R."/>
            <person name="Mohapatra T."/>
            <person name="Singh N.K."/>
            <person name="Messing J."/>
            <person name="Nelson A.B."/>
            <person name="Fuks G."/>
            <person name="Kavchok S."/>
            <person name="Keizer G."/>
            <person name="Linton E."/>
            <person name="Llaca V."/>
            <person name="Song R."/>
            <person name="Tanyolac B."/>
            <person name="Young S."/>
            <person name="Ho-Il K."/>
            <person name="Hahn J.H."/>
            <person name="Sangsakoo G."/>
            <person name="Vanavichit A."/>
            <person name="de Mattos Luiz.A.T."/>
            <person name="Zimmer P.D."/>
            <person name="Malone G."/>
            <person name="Dellagostin O."/>
            <person name="de Oliveira A.C."/>
            <person name="Bevan M."/>
            <person name="Bancroft I."/>
            <person name="Minx P."/>
            <person name="Cordum H."/>
            <person name="Wilson R."/>
            <person name="Cheng Z."/>
            <person name="Jin W."/>
            <person name="Jiang J."/>
            <person name="Leong S.A."/>
            <person name="Iwama H."/>
            <person name="Gojobori T."/>
            <person name="Itoh T."/>
            <person name="Niimura Y."/>
            <person name="Fujii Y."/>
            <person name="Habara T."/>
            <person name="Sakai H."/>
            <person name="Sato Y."/>
            <person name="Wilson G."/>
            <person name="Kumar K."/>
            <person name="McCouch S."/>
            <person name="Juretic N."/>
            <person name="Hoen D."/>
            <person name="Wright S."/>
            <person name="Bruskiewich R."/>
            <person name="Bureau T."/>
            <person name="Miyao A."/>
            <person name="Hirochika H."/>
            <person name="Nishikawa T."/>
            <person name="Kadowaki K."/>
            <person name="Sugiura M."/>
            <person name="Burr B."/>
            <person name="Sasaki T."/>
        </authorList>
    </citation>
    <scope>NUCLEOTIDE SEQUENCE [LARGE SCALE GENOMIC DNA]</scope>
    <source>
        <strain evidence="3">cv. Nipponbare</strain>
    </source>
</reference>
<accession>A0A0P0XQJ8</accession>
<dbReference type="EMBL" id="AP014965">
    <property type="protein sequence ID" value="BAT09153.1"/>
    <property type="molecule type" value="Genomic_DNA"/>
</dbReference>
<evidence type="ECO:0000313" key="2">
    <source>
        <dbReference type="EMBL" id="BAT09153.1"/>
    </source>
</evidence>
<dbReference type="AlphaFoldDB" id="A0A0P0XQJ8"/>
<gene>
    <name evidence="2" type="ordered locus">Os09g0536166</name>
    <name evidence="2" type="ORF">OSNPB_090536166</name>
</gene>
<keyword evidence="3" id="KW-1185">Reference proteome</keyword>
<organism evidence="2 3">
    <name type="scientific">Oryza sativa subsp. japonica</name>
    <name type="common">Rice</name>
    <dbReference type="NCBI Taxonomy" id="39947"/>
    <lineage>
        <taxon>Eukaryota</taxon>
        <taxon>Viridiplantae</taxon>
        <taxon>Streptophyta</taxon>
        <taxon>Embryophyta</taxon>
        <taxon>Tracheophyta</taxon>
        <taxon>Spermatophyta</taxon>
        <taxon>Magnoliopsida</taxon>
        <taxon>Liliopsida</taxon>
        <taxon>Poales</taxon>
        <taxon>Poaceae</taxon>
        <taxon>BOP clade</taxon>
        <taxon>Oryzoideae</taxon>
        <taxon>Oryzeae</taxon>
        <taxon>Oryzinae</taxon>
        <taxon>Oryza</taxon>
        <taxon>Oryza sativa</taxon>
    </lineage>
</organism>
<dbReference type="InParanoid" id="A0A0P0XQJ8"/>
<evidence type="ECO:0000256" key="1">
    <source>
        <dbReference type="SAM" id="MobiDB-lite"/>
    </source>
</evidence>
<dbReference type="FunCoup" id="A0A0P0XQJ8">
    <property type="interactions" value="174"/>
</dbReference>